<dbReference type="PANTHER" id="PTHR24304">
    <property type="entry name" value="CYTOCHROME P450 FAMILY 7"/>
    <property type="match status" value="1"/>
</dbReference>
<evidence type="ECO:0000256" key="6">
    <source>
        <dbReference type="ARBA" id="ARBA00022723"/>
    </source>
</evidence>
<comment type="caution">
    <text evidence="12">The sequence shown here is derived from an EMBL/GenBank/DDBJ whole genome shotgun (WGS) entry which is preliminary data.</text>
</comment>
<keyword evidence="12" id="KW-0808">Transferase</keyword>
<keyword evidence="8" id="KW-0560">Oxidoreductase</keyword>
<evidence type="ECO:0000259" key="11">
    <source>
        <dbReference type="Pfam" id="PF03007"/>
    </source>
</evidence>
<dbReference type="SUPFAM" id="SSF48264">
    <property type="entry name" value="Cytochrome P450"/>
    <property type="match status" value="1"/>
</dbReference>
<keyword evidence="7" id="KW-0408">Iron</keyword>
<dbReference type="InterPro" id="IPR036396">
    <property type="entry name" value="Cyt_P450_sf"/>
</dbReference>
<evidence type="ECO:0000313" key="13">
    <source>
        <dbReference type="Proteomes" id="UP000198287"/>
    </source>
</evidence>
<keyword evidence="6" id="KW-0479">Metal-binding</keyword>
<evidence type="ECO:0000256" key="9">
    <source>
        <dbReference type="ARBA" id="ARBA00023221"/>
    </source>
</evidence>
<comment type="similarity">
    <text evidence="4">Belongs to the cytochrome P450 family.</text>
</comment>
<dbReference type="OrthoDB" id="1055148at2759"/>
<keyword evidence="9" id="KW-0443">Lipid metabolism</keyword>
<dbReference type="PRINTS" id="PR00465">
    <property type="entry name" value="EP450IV"/>
</dbReference>
<sequence>MESATLILLLLALISIFIFLIKFAAPKKKTTMNHKVPPTVSYSLPIFGHGIYICFYSRQFFKHCYSKYGDVFQIKIFSKLVTVVCNRDLVSEICSSSETQLSLYNHWQRTFVGMTNGLNVKTSTPIIRKATVKIGTRQMGYSVLPDAYEFMDRIEFQSQNSKDKIDLNLEISRFVIKATASALFGMEFIFIIYHNRSANCFYRRSFLVPEGSENEPVDAATLQKLFLDLLQKPFEQNKPLWDLSIVNHVQNTAIFLRMHHILADGYSIMNMLQNGLLEFEEGIQNVAKPSAETTNRNIFQKGLVWILYPFHYMYESIGTNEAYLDTASANTETRRQPDNPDKLDRKRRLLVQVSDSVPISYLKAIKNHYGVTFTSVLLSTFARSFKKILPKSYTASYVATYVVMPSPNHGDDLSNEMSSGTAYLTLTENSDEKHLKLCHQEYESIKSSTVPLGNSIMIKLMGGLPLPLYEGQAGTQTVIKAAIGNFPGPNACGNMKGRRLVDCFFSGGLYPGLELKNNLFNLWISEISIT</sequence>
<feature type="transmembrane region" description="Helical" evidence="10">
    <location>
        <begin position="6"/>
        <end position="25"/>
    </location>
</feature>
<keyword evidence="8" id="KW-0503">Monooxygenase</keyword>
<keyword evidence="9" id="KW-0753">Steroid metabolism</keyword>
<dbReference type="Gene3D" id="1.10.630.10">
    <property type="entry name" value="Cytochrome P450"/>
    <property type="match status" value="1"/>
</dbReference>
<keyword evidence="10" id="KW-1133">Transmembrane helix</keyword>
<dbReference type="EMBL" id="LNIX01000002">
    <property type="protein sequence ID" value="OXA60122.1"/>
    <property type="molecule type" value="Genomic_DNA"/>
</dbReference>
<comment type="subcellular location">
    <subcellularLocation>
        <location evidence="3">Endoplasmic reticulum membrane</location>
        <topology evidence="3">Peripheral membrane protein</topology>
    </subcellularLocation>
    <subcellularLocation>
        <location evidence="2">Microsome membrane</location>
        <topology evidence="2">Peripheral membrane protein</topology>
    </subcellularLocation>
</comment>
<evidence type="ECO:0000256" key="1">
    <source>
        <dbReference type="ARBA" id="ARBA00003690"/>
    </source>
</evidence>
<gene>
    <name evidence="12" type="ORF">Fcan01_04765</name>
</gene>
<dbReference type="GO" id="GO:0016705">
    <property type="term" value="F:oxidoreductase activity, acting on paired donors, with incorporation or reduction of molecular oxygen"/>
    <property type="evidence" value="ECO:0007669"/>
    <property type="project" value="InterPro"/>
</dbReference>
<dbReference type="GO" id="GO:0008202">
    <property type="term" value="P:steroid metabolic process"/>
    <property type="evidence" value="ECO:0007669"/>
    <property type="project" value="UniProtKB-KW"/>
</dbReference>
<evidence type="ECO:0000256" key="10">
    <source>
        <dbReference type="SAM" id="Phobius"/>
    </source>
</evidence>
<evidence type="ECO:0000256" key="3">
    <source>
        <dbReference type="ARBA" id="ARBA00004406"/>
    </source>
</evidence>
<comment type="function">
    <text evidence="1">May be involved in the metabolism of insect hormones and in the breakdown of synthetic insecticides.</text>
</comment>
<organism evidence="12 13">
    <name type="scientific">Folsomia candida</name>
    <name type="common">Springtail</name>
    <dbReference type="NCBI Taxonomy" id="158441"/>
    <lineage>
        <taxon>Eukaryota</taxon>
        <taxon>Metazoa</taxon>
        <taxon>Ecdysozoa</taxon>
        <taxon>Arthropoda</taxon>
        <taxon>Hexapoda</taxon>
        <taxon>Collembola</taxon>
        <taxon>Entomobryomorpha</taxon>
        <taxon>Isotomoidea</taxon>
        <taxon>Isotomidae</taxon>
        <taxon>Proisotominae</taxon>
        <taxon>Folsomia</taxon>
    </lineage>
</organism>
<keyword evidence="12" id="KW-0489">Methyltransferase</keyword>
<keyword evidence="10" id="KW-0812">Transmembrane</keyword>
<name>A0A226ER80_FOLCA</name>
<dbReference type="InterPro" id="IPR004255">
    <property type="entry name" value="O-acyltransferase_WSD1_N"/>
</dbReference>
<dbReference type="GO" id="GO:0008168">
    <property type="term" value="F:methyltransferase activity"/>
    <property type="evidence" value="ECO:0007669"/>
    <property type="project" value="UniProtKB-KW"/>
</dbReference>
<dbReference type="InterPro" id="IPR002403">
    <property type="entry name" value="Cyt_P450_E_grp-IV"/>
</dbReference>
<evidence type="ECO:0000256" key="8">
    <source>
        <dbReference type="ARBA" id="ARBA00023033"/>
    </source>
</evidence>
<keyword evidence="13" id="KW-1185">Reference proteome</keyword>
<evidence type="ECO:0000256" key="7">
    <source>
        <dbReference type="ARBA" id="ARBA00023004"/>
    </source>
</evidence>
<evidence type="ECO:0000256" key="5">
    <source>
        <dbReference type="ARBA" id="ARBA00022617"/>
    </source>
</evidence>
<dbReference type="GO" id="GO:0004497">
    <property type="term" value="F:monooxygenase activity"/>
    <property type="evidence" value="ECO:0007669"/>
    <property type="project" value="UniProtKB-KW"/>
</dbReference>
<dbReference type="GO" id="GO:0005506">
    <property type="term" value="F:iron ion binding"/>
    <property type="evidence" value="ECO:0007669"/>
    <property type="project" value="InterPro"/>
</dbReference>
<protein>
    <submittedName>
        <fullName evidence="12">Putative lanosterol 14-alpha demethylase</fullName>
    </submittedName>
</protein>
<keyword evidence="5" id="KW-0349">Heme</keyword>
<reference evidence="12 13" key="1">
    <citation type="submission" date="2015-12" db="EMBL/GenBank/DDBJ databases">
        <title>The genome of Folsomia candida.</title>
        <authorList>
            <person name="Faddeeva A."/>
            <person name="Derks M.F."/>
            <person name="Anvar Y."/>
            <person name="Smit S."/>
            <person name="Van Straalen N."/>
            <person name="Roelofs D."/>
        </authorList>
    </citation>
    <scope>NUCLEOTIDE SEQUENCE [LARGE SCALE GENOMIC DNA]</scope>
    <source>
        <strain evidence="12 13">VU population</strain>
        <tissue evidence="12">Whole body</tissue>
    </source>
</reference>
<dbReference type="SUPFAM" id="SSF52777">
    <property type="entry name" value="CoA-dependent acyltransferases"/>
    <property type="match status" value="1"/>
</dbReference>
<evidence type="ECO:0000256" key="2">
    <source>
        <dbReference type="ARBA" id="ARBA00004174"/>
    </source>
</evidence>
<dbReference type="GO" id="GO:0004144">
    <property type="term" value="F:diacylglycerol O-acyltransferase activity"/>
    <property type="evidence" value="ECO:0007669"/>
    <property type="project" value="InterPro"/>
</dbReference>
<proteinExistence type="inferred from homology"/>
<dbReference type="GO" id="GO:0005789">
    <property type="term" value="C:endoplasmic reticulum membrane"/>
    <property type="evidence" value="ECO:0007669"/>
    <property type="project" value="UniProtKB-SubCell"/>
</dbReference>
<dbReference type="PANTHER" id="PTHR24304:SF2">
    <property type="entry name" value="24-HYDROXYCHOLESTEROL 7-ALPHA-HYDROXYLASE"/>
    <property type="match status" value="1"/>
</dbReference>
<dbReference type="GO" id="GO:0032259">
    <property type="term" value="P:methylation"/>
    <property type="evidence" value="ECO:0007669"/>
    <property type="project" value="UniProtKB-KW"/>
</dbReference>
<keyword evidence="10" id="KW-0472">Membrane</keyword>
<dbReference type="GO" id="GO:0020037">
    <property type="term" value="F:heme binding"/>
    <property type="evidence" value="ECO:0007669"/>
    <property type="project" value="InterPro"/>
</dbReference>
<dbReference type="AlphaFoldDB" id="A0A226ER80"/>
<dbReference type="Proteomes" id="UP000198287">
    <property type="component" value="Unassembled WGS sequence"/>
</dbReference>
<dbReference type="Pfam" id="PF03007">
    <property type="entry name" value="WS_DGAT_cat"/>
    <property type="match status" value="1"/>
</dbReference>
<dbReference type="InterPro" id="IPR050529">
    <property type="entry name" value="CYP450_sterol_14alpha_dmase"/>
</dbReference>
<evidence type="ECO:0000256" key="4">
    <source>
        <dbReference type="ARBA" id="ARBA00010617"/>
    </source>
</evidence>
<evidence type="ECO:0000313" key="12">
    <source>
        <dbReference type="EMBL" id="OXA60122.1"/>
    </source>
</evidence>
<dbReference type="Pfam" id="PF00067">
    <property type="entry name" value="p450"/>
    <property type="match status" value="1"/>
</dbReference>
<dbReference type="InterPro" id="IPR001128">
    <property type="entry name" value="Cyt_P450"/>
</dbReference>
<dbReference type="GO" id="GO:0045017">
    <property type="term" value="P:glycerolipid biosynthetic process"/>
    <property type="evidence" value="ECO:0007669"/>
    <property type="project" value="InterPro"/>
</dbReference>
<feature type="domain" description="O-acyltransferase WSD1-like N-terminal" evidence="11">
    <location>
        <begin position="216"/>
        <end position="376"/>
    </location>
</feature>
<accession>A0A226ER80</accession>